<dbReference type="Proteomes" id="UP000036681">
    <property type="component" value="Unplaced"/>
</dbReference>
<reference evidence="2" key="1">
    <citation type="submission" date="2017-02" db="UniProtKB">
        <authorList>
            <consortium name="WormBaseParasite"/>
        </authorList>
    </citation>
    <scope>IDENTIFICATION</scope>
</reference>
<dbReference type="AlphaFoldDB" id="A0A0M3HPE9"/>
<keyword evidence="1" id="KW-1185">Reference proteome</keyword>
<sequence>MVLALGDEPPQHYVVWYWAIDRGEEWLKMSKLHTLSPHTAHVNFVLRLDPSCDSGDADSTRIELPFTSVAELDLTFGAKANAPPFTMLGEPKPFIANMEPIVHFNLM</sequence>
<dbReference type="WBParaSite" id="ALUE_0000375201-mRNA-1">
    <property type="protein sequence ID" value="ALUE_0000375201-mRNA-1"/>
    <property type="gene ID" value="ALUE_0000375201"/>
</dbReference>
<proteinExistence type="predicted"/>
<evidence type="ECO:0000313" key="2">
    <source>
        <dbReference type="WBParaSite" id="ALUE_0000375201-mRNA-1"/>
    </source>
</evidence>
<evidence type="ECO:0000313" key="1">
    <source>
        <dbReference type="Proteomes" id="UP000036681"/>
    </source>
</evidence>
<protein>
    <submittedName>
        <fullName evidence="2">MAM domain-containing protein</fullName>
    </submittedName>
</protein>
<organism evidence="1 2">
    <name type="scientific">Ascaris lumbricoides</name>
    <name type="common">Giant roundworm</name>
    <dbReference type="NCBI Taxonomy" id="6252"/>
    <lineage>
        <taxon>Eukaryota</taxon>
        <taxon>Metazoa</taxon>
        <taxon>Ecdysozoa</taxon>
        <taxon>Nematoda</taxon>
        <taxon>Chromadorea</taxon>
        <taxon>Rhabditida</taxon>
        <taxon>Spirurina</taxon>
        <taxon>Ascaridomorpha</taxon>
        <taxon>Ascaridoidea</taxon>
        <taxon>Ascarididae</taxon>
        <taxon>Ascaris</taxon>
    </lineage>
</organism>
<accession>A0A0M3HPE9</accession>
<name>A0A0M3HPE9_ASCLU</name>